<accession>A0ABY4YCW0</accession>
<feature type="transmembrane region" description="Helical" evidence="1">
    <location>
        <begin position="155"/>
        <end position="175"/>
    </location>
</feature>
<dbReference type="EMBL" id="CP071528">
    <property type="protein sequence ID" value="USQ15276.1"/>
    <property type="molecule type" value="Genomic_DNA"/>
</dbReference>
<evidence type="ECO:0000256" key="1">
    <source>
        <dbReference type="SAM" id="Phobius"/>
    </source>
</evidence>
<keyword evidence="1" id="KW-0812">Transmembrane</keyword>
<keyword evidence="2" id="KW-0614">Plasmid</keyword>
<keyword evidence="1" id="KW-0472">Membrane</keyword>
<geneLocation type="plasmid" evidence="2 3">
    <name>pLlyPCM2298_1</name>
</geneLocation>
<sequence length="187" mass="21372">MHNNSDDTQADLEQHLSQIKEIKSEFIKTTRFSQSLIIVLNSGGIVALVDFFTNINSPPPIFIKFASIFFVLGTIFGIFTLFGDFISGYFLYSNLLKIRTKELLIKYYCDKEQEKILNNMRSGLSTLIILGIMSPILWLLGVACIFAYILNMQCAIAMLFLFILLIVGLGCFLFYRLKSKFEWDCLS</sequence>
<dbReference type="RefSeq" id="WP_252582513.1">
    <property type="nucleotide sequence ID" value="NZ_CP071528.1"/>
</dbReference>
<proteinExistence type="predicted"/>
<name>A0ABY4YCW0_9GAMM</name>
<protein>
    <submittedName>
        <fullName evidence="2">Uncharacterized protein</fullName>
    </submittedName>
</protein>
<dbReference type="Proteomes" id="UP001057474">
    <property type="component" value="Plasmid pLlyPCM2298_1"/>
</dbReference>
<keyword evidence="1" id="KW-1133">Transmembrane helix</keyword>
<feature type="transmembrane region" description="Helical" evidence="1">
    <location>
        <begin position="124"/>
        <end position="149"/>
    </location>
</feature>
<evidence type="ECO:0000313" key="3">
    <source>
        <dbReference type="Proteomes" id="UP001057474"/>
    </source>
</evidence>
<organism evidence="2 3">
    <name type="scientific">Legionella lytica</name>
    <dbReference type="NCBI Taxonomy" id="96232"/>
    <lineage>
        <taxon>Bacteria</taxon>
        <taxon>Pseudomonadati</taxon>
        <taxon>Pseudomonadota</taxon>
        <taxon>Gammaproteobacteria</taxon>
        <taxon>Legionellales</taxon>
        <taxon>Legionellaceae</taxon>
        <taxon>Legionella</taxon>
    </lineage>
</organism>
<reference evidence="2" key="1">
    <citation type="submission" date="2021-03" db="EMBL/GenBank/DDBJ databases">
        <title>Legionella lytica PCM 2298.</title>
        <authorList>
            <person name="Koper P."/>
        </authorList>
    </citation>
    <scope>NUCLEOTIDE SEQUENCE</scope>
    <source>
        <strain evidence="2">PCM 2298</strain>
        <plasmid evidence="2">pLlyPCM2298_1</plasmid>
    </source>
</reference>
<keyword evidence="3" id="KW-1185">Reference proteome</keyword>
<feature type="transmembrane region" description="Helical" evidence="1">
    <location>
        <begin position="61"/>
        <end position="92"/>
    </location>
</feature>
<evidence type="ECO:0000313" key="2">
    <source>
        <dbReference type="EMBL" id="USQ15276.1"/>
    </source>
</evidence>
<feature type="transmembrane region" description="Helical" evidence="1">
    <location>
        <begin position="36"/>
        <end position="55"/>
    </location>
</feature>
<gene>
    <name evidence="2" type="ORF">J2N86_15045</name>
</gene>